<proteinExistence type="predicted"/>
<organism evidence="1 2">
    <name type="scientific">Vibrio campbellii (strain ATCC BAA-1116)</name>
    <dbReference type="NCBI Taxonomy" id="2902295"/>
    <lineage>
        <taxon>Bacteria</taxon>
        <taxon>Pseudomonadati</taxon>
        <taxon>Pseudomonadota</taxon>
        <taxon>Gammaproteobacteria</taxon>
        <taxon>Vibrionales</taxon>
        <taxon>Vibrionaceae</taxon>
        <taxon>Vibrio</taxon>
    </lineage>
</organism>
<gene>
    <name evidence="1" type="ordered locus">VIBHAR_02612</name>
</gene>
<evidence type="ECO:0000313" key="1">
    <source>
        <dbReference type="EMBL" id="ABU71573.1"/>
    </source>
</evidence>
<protein>
    <submittedName>
        <fullName evidence="1">Uncharacterized protein</fullName>
    </submittedName>
</protein>
<evidence type="ECO:0000313" key="2">
    <source>
        <dbReference type="Proteomes" id="UP000008152"/>
    </source>
</evidence>
<dbReference type="PATRIC" id="fig|338187.36.peg.2547"/>
<sequence>MVLVMVLLLAKQIITLYHVVQKILTKDQHTLKTKLCNANRNIMSLRLTKNILESSSFLLRG</sequence>
<dbReference type="Proteomes" id="UP000008152">
    <property type="component" value="Chromosome I"/>
</dbReference>
<accession>A7MYG6</accession>
<reference evidence="1 2" key="1">
    <citation type="submission" date="2007-08" db="EMBL/GenBank/DDBJ databases">
        <authorList>
            <consortium name="The Vibrio harveyi Genome Sequencing Project"/>
            <person name="Bassler B."/>
            <person name="Clifton S.W."/>
            <person name="Fulton L."/>
            <person name="Delehaunty K."/>
            <person name="Fronick C."/>
            <person name="Harrison M."/>
            <person name="Markivic C."/>
            <person name="Fulton R."/>
            <person name="Tin-Wollam A.-M."/>
            <person name="Shah N."/>
            <person name="Pepin K."/>
            <person name="Nash W."/>
            <person name="Thiruvilangam P."/>
            <person name="Bhonagiri V."/>
            <person name="Waters C."/>
            <person name="Tu K.C."/>
            <person name="Irgon J."/>
            <person name="Wilson R.K."/>
        </authorList>
    </citation>
    <scope>NUCLEOTIDE SEQUENCE [LARGE SCALE GENOMIC DNA]</scope>
    <source>
        <strain evidence="2">ATCC BAA-1116 / BB120</strain>
    </source>
</reference>
<dbReference type="EMBL" id="CP000789">
    <property type="protein sequence ID" value="ABU71573.1"/>
    <property type="molecule type" value="Genomic_DNA"/>
</dbReference>
<name>A7MYG6_VIBC1</name>
<dbReference type="KEGG" id="vha:VIBHAR_02612"/>
<dbReference type="AlphaFoldDB" id="A7MYG6"/>